<sequence>MSEFSDSSLPSLNSPDGREDDEESDEMEEDVKKLTLLPSTSSSYRTLNHEEKPKKPRSEAPALCAICGGQANGYHYEAPSCIEYRPGAPVDNEFISIVLRMQFKARGQADTVDDQKPSTSQALVPVNVDIKPPLPNESDHFRTLIFLKSMEMDMNLRLRLESPEGLLPWPMQNVATYMAHGLHSQRIPATAIDAKYHYVERRFGCAHFLIEYERAHEIARQLPFYDRLGTMDKVLWFRFAAMASFLFTSAFRSKSRGLPAVTLRDGSLAPILAHNPWELHRLIFFKPVEYLTDQDVDDDEFLMLRGILLCSTVAPLPPEALKGLDETREKLARTLFAYETTRHGMQRGANRYQLLLHVVNNFVKLTGQHKELYLMGRLRALASPPPISLLPAYTDTFVVEIMGE</sequence>
<dbReference type="SUPFAM" id="SSF48508">
    <property type="entry name" value="Nuclear receptor ligand-binding domain"/>
    <property type="match status" value="1"/>
</dbReference>
<reference evidence="6" key="1">
    <citation type="submission" date="2023-06" db="EMBL/GenBank/DDBJ databases">
        <authorList>
            <person name="Delattre M."/>
        </authorList>
    </citation>
    <scope>NUCLEOTIDE SEQUENCE</scope>
    <source>
        <strain evidence="6">AF72</strain>
    </source>
</reference>
<name>A0AA36DG01_9BILA</name>
<accession>A0AA36DG01</accession>
<dbReference type="EMBL" id="CATQJA010002707">
    <property type="protein sequence ID" value="CAJ0586032.1"/>
    <property type="molecule type" value="Genomic_DNA"/>
</dbReference>
<feature type="compositionally biased region" description="Basic and acidic residues" evidence="4">
    <location>
        <begin position="47"/>
        <end position="58"/>
    </location>
</feature>
<gene>
    <name evidence="6" type="ORF">MSPICULIGERA_LOCUS24040</name>
</gene>
<dbReference type="InterPro" id="IPR000536">
    <property type="entry name" value="Nucl_hrmn_rcpt_lig-bd"/>
</dbReference>
<organism evidence="6 7">
    <name type="scientific">Mesorhabditis spiculigera</name>
    <dbReference type="NCBI Taxonomy" id="96644"/>
    <lineage>
        <taxon>Eukaryota</taxon>
        <taxon>Metazoa</taxon>
        <taxon>Ecdysozoa</taxon>
        <taxon>Nematoda</taxon>
        <taxon>Chromadorea</taxon>
        <taxon>Rhabditida</taxon>
        <taxon>Rhabditina</taxon>
        <taxon>Rhabditomorpha</taxon>
        <taxon>Rhabditoidea</taxon>
        <taxon>Rhabditidae</taxon>
        <taxon>Mesorhabditinae</taxon>
        <taxon>Mesorhabditis</taxon>
    </lineage>
</organism>
<keyword evidence="7" id="KW-1185">Reference proteome</keyword>
<dbReference type="AlphaFoldDB" id="A0AA36DG01"/>
<feature type="domain" description="NR LBD" evidence="5">
    <location>
        <begin position="177"/>
        <end position="395"/>
    </location>
</feature>
<dbReference type="Pfam" id="PF00104">
    <property type="entry name" value="Hormone_recep"/>
    <property type="match status" value="1"/>
</dbReference>
<evidence type="ECO:0000256" key="2">
    <source>
        <dbReference type="ARBA" id="ARBA00023163"/>
    </source>
</evidence>
<keyword evidence="2" id="KW-0804">Transcription</keyword>
<keyword evidence="3" id="KW-0675">Receptor</keyword>
<dbReference type="PROSITE" id="PS51843">
    <property type="entry name" value="NR_LBD"/>
    <property type="match status" value="1"/>
</dbReference>
<comment type="caution">
    <text evidence="6">The sequence shown here is derived from an EMBL/GenBank/DDBJ whole genome shotgun (WGS) entry which is preliminary data.</text>
</comment>
<evidence type="ECO:0000313" key="6">
    <source>
        <dbReference type="EMBL" id="CAJ0586032.1"/>
    </source>
</evidence>
<dbReference type="Proteomes" id="UP001177023">
    <property type="component" value="Unassembled WGS sequence"/>
</dbReference>
<dbReference type="SMART" id="SM00430">
    <property type="entry name" value="HOLI"/>
    <property type="match status" value="1"/>
</dbReference>
<dbReference type="PANTHER" id="PTHR24083">
    <property type="entry name" value="NUCLEAR HORMONE RECEPTOR"/>
    <property type="match status" value="1"/>
</dbReference>
<evidence type="ECO:0000313" key="7">
    <source>
        <dbReference type="Proteomes" id="UP001177023"/>
    </source>
</evidence>
<proteinExistence type="predicted"/>
<evidence type="ECO:0000256" key="4">
    <source>
        <dbReference type="SAM" id="MobiDB-lite"/>
    </source>
</evidence>
<feature type="region of interest" description="Disordered" evidence="4">
    <location>
        <begin position="1"/>
        <end position="59"/>
    </location>
</feature>
<dbReference type="InterPro" id="IPR050274">
    <property type="entry name" value="Nuclear_hormone_rcpt_NR2"/>
</dbReference>
<protein>
    <recommendedName>
        <fullName evidence="5">NR LBD domain-containing protein</fullName>
    </recommendedName>
</protein>
<evidence type="ECO:0000256" key="1">
    <source>
        <dbReference type="ARBA" id="ARBA00023015"/>
    </source>
</evidence>
<evidence type="ECO:0000256" key="3">
    <source>
        <dbReference type="ARBA" id="ARBA00023170"/>
    </source>
</evidence>
<dbReference type="Gene3D" id="1.10.565.10">
    <property type="entry name" value="Retinoid X Receptor"/>
    <property type="match status" value="1"/>
</dbReference>
<feature type="compositionally biased region" description="Low complexity" evidence="4">
    <location>
        <begin position="1"/>
        <end position="15"/>
    </location>
</feature>
<keyword evidence="1" id="KW-0805">Transcription regulation</keyword>
<feature type="compositionally biased region" description="Acidic residues" evidence="4">
    <location>
        <begin position="18"/>
        <end position="29"/>
    </location>
</feature>
<dbReference type="InterPro" id="IPR035500">
    <property type="entry name" value="NHR-like_dom_sf"/>
</dbReference>
<evidence type="ECO:0000259" key="5">
    <source>
        <dbReference type="PROSITE" id="PS51843"/>
    </source>
</evidence>
<feature type="non-terminal residue" evidence="6">
    <location>
        <position position="1"/>
    </location>
</feature>
<feature type="compositionally biased region" description="Low complexity" evidence="4">
    <location>
        <begin position="34"/>
        <end position="46"/>
    </location>
</feature>